<dbReference type="GO" id="GO:0005829">
    <property type="term" value="C:cytosol"/>
    <property type="evidence" value="ECO:0007669"/>
    <property type="project" value="TreeGrafter"/>
</dbReference>
<dbReference type="InterPro" id="IPR044668">
    <property type="entry name" value="PuuD-like"/>
</dbReference>
<dbReference type="RefSeq" id="WP_091482069.1">
    <property type="nucleotide sequence ID" value="NZ_FOTR01000002.1"/>
</dbReference>
<dbReference type="GO" id="GO:0033969">
    <property type="term" value="F:gamma-glutamyl-gamma-aminobutyrate hydrolase activity"/>
    <property type="evidence" value="ECO:0007669"/>
    <property type="project" value="TreeGrafter"/>
</dbReference>
<dbReference type="AlphaFoldDB" id="A0A1I4IVW2"/>
<dbReference type="InterPro" id="IPR011697">
    <property type="entry name" value="Peptidase_C26"/>
</dbReference>
<dbReference type="STRING" id="334253.SAMN04487943_102327"/>
<dbReference type="GO" id="GO:0016740">
    <property type="term" value="F:transferase activity"/>
    <property type="evidence" value="ECO:0007669"/>
    <property type="project" value="UniProtKB-KW"/>
</dbReference>
<keyword evidence="1" id="KW-0808">Transferase</keyword>
<evidence type="ECO:0000313" key="1">
    <source>
        <dbReference type="EMBL" id="SFL58454.1"/>
    </source>
</evidence>
<dbReference type="GO" id="GO:0006598">
    <property type="term" value="P:polyamine catabolic process"/>
    <property type="evidence" value="ECO:0007669"/>
    <property type="project" value="TreeGrafter"/>
</dbReference>
<dbReference type="SUPFAM" id="SSF52317">
    <property type="entry name" value="Class I glutamine amidotransferase-like"/>
    <property type="match status" value="1"/>
</dbReference>
<dbReference type="PANTHER" id="PTHR43235">
    <property type="entry name" value="GLUTAMINE AMIDOTRANSFERASE PB2B2.05-RELATED"/>
    <property type="match status" value="1"/>
</dbReference>
<dbReference type="InterPro" id="IPR029062">
    <property type="entry name" value="Class_I_gatase-like"/>
</dbReference>
<dbReference type="CDD" id="cd01745">
    <property type="entry name" value="GATase1_2"/>
    <property type="match status" value="1"/>
</dbReference>
<reference evidence="2" key="1">
    <citation type="submission" date="2016-10" db="EMBL/GenBank/DDBJ databases">
        <authorList>
            <person name="Varghese N."/>
            <person name="Submissions S."/>
        </authorList>
    </citation>
    <scope>NUCLEOTIDE SEQUENCE [LARGE SCALE GENOMIC DNA]</scope>
    <source>
        <strain evidence="2">CGMCC 1.4250</strain>
    </source>
</reference>
<evidence type="ECO:0000313" key="2">
    <source>
        <dbReference type="Proteomes" id="UP000198565"/>
    </source>
</evidence>
<dbReference type="PANTHER" id="PTHR43235:SF1">
    <property type="entry name" value="GLUTAMINE AMIDOTRANSFERASE PB2B2.05-RELATED"/>
    <property type="match status" value="1"/>
</dbReference>
<dbReference type="Proteomes" id="UP000198565">
    <property type="component" value="Unassembled WGS sequence"/>
</dbReference>
<keyword evidence="2" id="KW-1185">Reference proteome</keyword>
<proteinExistence type="predicted"/>
<gene>
    <name evidence="1" type="ORF">SAMN04487943_102327</name>
</gene>
<accession>A0A1I4IVW2</accession>
<dbReference type="Pfam" id="PF07722">
    <property type="entry name" value="Peptidase_C26"/>
    <property type="match status" value="1"/>
</dbReference>
<dbReference type="EMBL" id="FOTR01000002">
    <property type="protein sequence ID" value="SFL58454.1"/>
    <property type="molecule type" value="Genomic_DNA"/>
</dbReference>
<protein>
    <submittedName>
        <fullName evidence="1">Putative glutamine amidotransferase</fullName>
    </submittedName>
</protein>
<sequence length="241" mass="26412">MRPSIRPVIGITSSMVIHNNIPSYNLHEKHIQSVIQAGGVPIIIPTGPEAMAEVWVSSCNGIILSSGEDIDPHSFGANPSPKIQNTNKKRDVTEIELVKYAQLQSKPILGLCRGVTMLNVALGGTVIQDIETSNPNAINHNQQAGRPEPTHYIQIDETSRLYQILDSLNIQVNSIHHQAINQLASNLKQVAVAPDGTIEAVEGVDKKSSMIMGVQWHPEEMASEDPTMQRLFDSFIRACKN</sequence>
<dbReference type="PROSITE" id="PS51273">
    <property type="entry name" value="GATASE_TYPE_1"/>
    <property type="match status" value="1"/>
</dbReference>
<keyword evidence="1" id="KW-0315">Glutamine amidotransferase</keyword>
<dbReference type="Gene3D" id="3.40.50.880">
    <property type="match status" value="1"/>
</dbReference>
<organism evidence="1 2">
    <name type="scientific">Gracilibacillus orientalis</name>
    <dbReference type="NCBI Taxonomy" id="334253"/>
    <lineage>
        <taxon>Bacteria</taxon>
        <taxon>Bacillati</taxon>
        <taxon>Bacillota</taxon>
        <taxon>Bacilli</taxon>
        <taxon>Bacillales</taxon>
        <taxon>Bacillaceae</taxon>
        <taxon>Gracilibacillus</taxon>
    </lineage>
</organism>
<dbReference type="OrthoDB" id="9813383at2"/>
<dbReference type="FunFam" id="3.40.50.880:FF:000030">
    <property type="entry name" value="Gamma-glutamyl-gamma-aminobutyrate hydrolase PuuD"/>
    <property type="match status" value="1"/>
</dbReference>
<name>A0A1I4IVW2_9BACI</name>